<dbReference type="GeneID" id="90075500"/>
<dbReference type="AlphaFoldDB" id="A0AAV5QRH5"/>
<keyword evidence="2" id="KW-1185">Reference proteome</keyword>
<protein>
    <submittedName>
        <fullName evidence="1">Uncharacterized protein</fullName>
    </submittedName>
</protein>
<name>A0AAV5QRH5_9ASCO</name>
<evidence type="ECO:0000313" key="1">
    <source>
        <dbReference type="EMBL" id="GMM37525.1"/>
    </source>
</evidence>
<comment type="caution">
    <text evidence="1">The sequence shown here is derived from an EMBL/GenBank/DDBJ whole genome shotgun (WGS) entry which is preliminary data.</text>
</comment>
<dbReference type="RefSeq" id="XP_064854521.1">
    <property type="nucleotide sequence ID" value="XM_064998449.1"/>
</dbReference>
<accession>A0AAV5QRH5</accession>
<dbReference type="Proteomes" id="UP001360560">
    <property type="component" value="Unassembled WGS sequence"/>
</dbReference>
<organism evidence="1 2">
    <name type="scientific">Saccharomycopsis crataegensis</name>
    <dbReference type="NCBI Taxonomy" id="43959"/>
    <lineage>
        <taxon>Eukaryota</taxon>
        <taxon>Fungi</taxon>
        <taxon>Dikarya</taxon>
        <taxon>Ascomycota</taxon>
        <taxon>Saccharomycotina</taxon>
        <taxon>Saccharomycetes</taxon>
        <taxon>Saccharomycopsidaceae</taxon>
        <taxon>Saccharomycopsis</taxon>
    </lineage>
</organism>
<evidence type="ECO:0000313" key="2">
    <source>
        <dbReference type="Proteomes" id="UP001360560"/>
    </source>
</evidence>
<proteinExistence type="predicted"/>
<sequence>MPESRFYDSILQLSNSLITCTVKEHLMLVVVICQSMRCWGLDGKTIDEILNHYELEMGYAVPVPPLRPVKILNYIGIKFIEIMEKDSLKIPWRNYCILQ</sequence>
<gene>
    <name evidence="1" type="ORF">DASC09_048500</name>
</gene>
<reference evidence="1 2" key="1">
    <citation type="journal article" date="2023" name="Elife">
        <title>Identification of key yeast species and microbe-microbe interactions impacting larval growth of Drosophila in the wild.</title>
        <authorList>
            <person name="Mure A."/>
            <person name="Sugiura Y."/>
            <person name="Maeda R."/>
            <person name="Honda K."/>
            <person name="Sakurai N."/>
            <person name="Takahashi Y."/>
            <person name="Watada M."/>
            <person name="Katoh T."/>
            <person name="Gotoh A."/>
            <person name="Gotoh Y."/>
            <person name="Taniguchi I."/>
            <person name="Nakamura K."/>
            <person name="Hayashi T."/>
            <person name="Katayama T."/>
            <person name="Uemura T."/>
            <person name="Hattori Y."/>
        </authorList>
    </citation>
    <scope>NUCLEOTIDE SEQUENCE [LARGE SCALE GENOMIC DNA]</scope>
    <source>
        <strain evidence="1 2">SC-9</strain>
    </source>
</reference>
<dbReference type="EMBL" id="BTFZ01000012">
    <property type="protein sequence ID" value="GMM37525.1"/>
    <property type="molecule type" value="Genomic_DNA"/>
</dbReference>